<dbReference type="PANTHER" id="PTHR12778:SF10">
    <property type="entry name" value="MAJOR FACILITATOR SUPERFAMILY DOMAIN-CONTAINING PROTEIN 3"/>
    <property type="match status" value="1"/>
</dbReference>
<dbReference type="PANTHER" id="PTHR12778">
    <property type="entry name" value="SOLUTE CARRIER FAMILY 33 ACETYL-COA TRANSPORTER -RELATED"/>
    <property type="match status" value="1"/>
</dbReference>
<evidence type="ECO:0000256" key="3">
    <source>
        <dbReference type="ARBA" id="ARBA00022692"/>
    </source>
</evidence>
<sequence length="403" mass="44017">MTKRTKDIAVVTVLGFASGLPFPLIGGTLQAWLTTEGIDIKTIGIFTVLTFPYSFKFLWSAIFDRFNIVGLGRRRGWIIICQILILFGTFLMITFTPEHLLIFSILAAMIAFFSASQDISIDAYRTEILRPEDRGIGAAFSVTAYRIALIVAGGLCLLLADYLGWQIALTIITSLLVLGIITTFWADEPKGIKKPTTFKESFIEPFRDLLKREKSIILLLFIVLYKIGDAYASSLSTAFFIRGIGFSLTEVGTVNKIGGLISAIAGSILGGFLLRKISLYKALISFGILQAVSNIMFMVLAIEGKNFSLFVSTVVIENLTGGMGTTAFLALLMGLCNRSFAATQYALLSSLASLGRVIISPTAGFIVESIGWAAFYFLTFLVAIPGLFLIISLKKIIFDVSEK</sequence>
<feature type="transmembrane region" description="Helical" evidence="6">
    <location>
        <begin position="216"/>
        <end position="245"/>
    </location>
</feature>
<keyword evidence="5 6" id="KW-0472">Membrane</keyword>
<dbReference type="PROSITE" id="PS50850">
    <property type="entry name" value="MFS"/>
    <property type="match status" value="1"/>
</dbReference>
<dbReference type="InterPro" id="IPR004752">
    <property type="entry name" value="AmpG_permease/AT-1"/>
</dbReference>
<dbReference type="AlphaFoldDB" id="A0A9W6GG16"/>
<dbReference type="Pfam" id="PF07690">
    <property type="entry name" value="MFS_1"/>
    <property type="match status" value="1"/>
</dbReference>
<proteinExistence type="predicted"/>
<evidence type="ECO:0000256" key="1">
    <source>
        <dbReference type="ARBA" id="ARBA00004141"/>
    </source>
</evidence>
<dbReference type="GO" id="GO:0022857">
    <property type="term" value="F:transmembrane transporter activity"/>
    <property type="evidence" value="ECO:0007669"/>
    <property type="project" value="InterPro"/>
</dbReference>
<gene>
    <name evidence="8" type="ORF">TISLANDTSLP1_09570</name>
</gene>
<evidence type="ECO:0000256" key="5">
    <source>
        <dbReference type="ARBA" id="ARBA00023136"/>
    </source>
</evidence>
<evidence type="ECO:0000256" key="2">
    <source>
        <dbReference type="ARBA" id="ARBA00022448"/>
    </source>
</evidence>
<reference evidence="8" key="1">
    <citation type="submission" date="2022-12" db="EMBL/GenBank/DDBJ databases">
        <title>Reference genome sequencing for broad-spectrum identification of bacterial and archaeal isolates by mass spectrometry.</title>
        <authorList>
            <person name="Sekiguchi Y."/>
            <person name="Tourlousse D.M."/>
        </authorList>
    </citation>
    <scope>NUCLEOTIDE SEQUENCE</scope>
    <source>
        <strain evidence="8">TSL-P1</strain>
    </source>
</reference>
<evidence type="ECO:0000259" key="7">
    <source>
        <dbReference type="PROSITE" id="PS50850"/>
    </source>
</evidence>
<dbReference type="InterPro" id="IPR011701">
    <property type="entry name" value="MFS"/>
</dbReference>
<comment type="subcellular location">
    <subcellularLocation>
        <location evidence="1">Membrane</location>
        <topology evidence="1">Multi-pass membrane protein</topology>
    </subcellularLocation>
</comment>
<feature type="domain" description="Major facilitator superfamily (MFS) profile" evidence="7">
    <location>
        <begin position="7"/>
        <end position="397"/>
    </location>
</feature>
<dbReference type="NCBIfam" id="TIGR00901">
    <property type="entry name" value="2A0125"/>
    <property type="match status" value="1"/>
</dbReference>
<keyword evidence="9" id="KW-1185">Reference proteome</keyword>
<dbReference type="SUPFAM" id="SSF103473">
    <property type="entry name" value="MFS general substrate transporter"/>
    <property type="match status" value="1"/>
</dbReference>
<organism evidence="8 9">
    <name type="scientific">Thermodesulfovibrio yellowstonii</name>
    <dbReference type="NCBI Taxonomy" id="28262"/>
    <lineage>
        <taxon>Bacteria</taxon>
        <taxon>Pseudomonadati</taxon>
        <taxon>Nitrospirota</taxon>
        <taxon>Thermodesulfovibrionia</taxon>
        <taxon>Thermodesulfovibrionales</taxon>
        <taxon>Thermodesulfovibrionaceae</taxon>
        <taxon>Thermodesulfovibrio</taxon>
    </lineage>
</organism>
<feature type="transmembrane region" description="Helical" evidence="6">
    <location>
        <begin position="42"/>
        <end position="63"/>
    </location>
</feature>
<dbReference type="Gene3D" id="1.20.1250.20">
    <property type="entry name" value="MFS general substrate transporter like domains"/>
    <property type="match status" value="1"/>
</dbReference>
<feature type="transmembrane region" description="Helical" evidence="6">
    <location>
        <begin position="99"/>
        <end position="115"/>
    </location>
</feature>
<dbReference type="CDD" id="cd17486">
    <property type="entry name" value="MFS_AmpG_like"/>
    <property type="match status" value="1"/>
</dbReference>
<evidence type="ECO:0000313" key="8">
    <source>
        <dbReference type="EMBL" id="GLI53264.1"/>
    </source>
</evidence>
<dbReference type="InterPro" id="IPR036259">
    <property type="entry name" value="MFS_trans_sf"/>
</dbReference>
<feature type="transmembrane region" description="Helical" evidence="6">
    <location>
        <begin position="308"/>
        <end position="333"/>
    </location>
</feature>
<dbReference type="Proteomes" id="UP001144297">
    <property type="component" value="Unassembled WGS sequence"/>
</dbReference>
<name>A0A9W6GG16_9BACT</name>
<dbReference type="EMBL" id="BSDX01000001">
    <property type="protein sequence ID" value="GLI53264.1"/>
    <property type="molecule type" value="Genomic_DNA"/>
</dbReference>
<feature type="transmembrane region" description="Helical" evidence="6">
    <location>
        <begin position="75"/>
        <end position="93"/>
    </location>
</feature>
<keyword evidence="3 6" id="KW-0812">Transmembrane</keyword>
<feature type="transmembrane region" description="Helical" evidence="6">
    <location>
        <begin position="282"/>
        <end position="302"/>
    </location>
</feature>
<dbReference type="InterPro" id="IPR020846">
    <property type="entry name" value="MFS_dom"/>
</dbReference>
<evidence type="ECO:0000256" key="4">
    <source>
        <dbReference type="ARBA" id="ARBA00022989"/>
    </source>
</evidence>
<feature type="transmembrane region" description="Helical" evidence="6">
    <location>
        <begin position="257"/>
        <end position="275"/>
    </location>
</feature>
<feature type="transmembrane region" description="Helical" evidence="6">
    <location>
        <begin position="345"/>
        <end position="367"/>
    </location>
</feature>
<accession>A0A9W6GG16</accession>
<protein>
    <submittedName>
        <fullName evidence="8">MFS transporter</fullName>
    </submittedName>
</protein>
<feature type="transmembrane region" description="Helical" evidence="6">
    <location>
        <begin position="166"/>
        <end position="186"/>
    </location>
</feature>
<feature type="transmembrane region" description="Helical" evidence="6">
    <location>
        <begin position="136"/>
        <end position="160"/>
    </location>
</feature>
<dbReference type="GO" id="GO:0016020">
    <property type="term" value="C:membrane"/>
    <property type="evidence" value="ECO:0007669"/>
    <property type="project" value="UniProtKB-SubCell"/>
</dbReference>
<evidence type="ECO:0000313" key="9">
    <source>
        <dbReference type="Proteomes" id="UP001144297"/>
    </source>
</evidence>
<keyword evidence="4 6" id="KW-1133">Transmembrane helix</keyword>
<feature type="transmembrane region" description="Helical" evidence="6">
    <location>
        <begin position="373"/>
        <end position="393"/>
    </location>
</feature>
<evidence type="ECO:0000256" key="6">
    <source>
        <dbReference type="SAM" id="Phobius"/>
    </source>
</evidence>
<keyword evidence="2" id="KW-0813">Transport</keyword>
<comment type="caution">
    <text evidence="8">The sequence shown here is derived from an EMBL/GenBank/DDBJ whole genome shotgun (WGS) entry which is preliminary data.</text>
</comment>